<evidence type="ECO:0000256" key="4">
    <source>
        <dbReference type="ARBA" id="ARBA00023180"/>
    </source>
</evidence>
<comment type="subcellular location">
    <subcellularLocation>
        <location evidence="1">Membrane</location>
        <topology evidence="1">Single-pass type I membrane protein</topology>
    </subcellularLocation>
</comment>
<dbReference type="PROSITE" id="PS50835">
    <property type="entry name" value="IG_LIKE"/>
    <property type="match status" value="2"/>
</dbReference>
<sequence length="315" mass="35527">MIWSYLKTIKSAEITLTDDTIVNPIYKAKVNLTGNRYLGEYFLKIINVSSQDEGNYRCYQRGHEISIVQVNLHIEVAPNDLLILNQQTDGIINGTEGQMLNITCQVRGGNTKGNISWINVTDVLANFTEFIEWPFVYLNFTTDYKQHGKNLTCGVAHALLGGQKEVSVKLNILYRPKISIKRHSVDELTEGQQIRLECLDRSNPPKTNITWEKNGIKLSSHPIYEKTNIDTNDSGIYSCIVLNSLGHELENISIFINKSKDKFNSDADSPTEIGPLEIVMIYVFVCSCGTLLFCSAACVFPICRRVKKKPNVLDK</sequence>
<dbReference type="GO" id="GO:0005911">
    <property type="term" value="C:cell-cell junction"/>
    <property type="evidence" value="ECO:0007669"/>
    <property type="project" value="TreeGrafter"/>
</dbReference>
<feature type="domain" description="Ig-like" evidence="7">
    <location>
        <begin position="176"/>
        <end position="253"/>
    </location>
</feature>
<dbReference type="InterPro" id="IPR051275">
    <property type="entry name" value="Cell_adhesion_signaling"/>
</dbReference>
<evidence type="ECO:0000313" key="9">
    <source>
        <dbReference type="Proteomes" id="UP000507470"/>
    </source>
</evidence>
<dbReference type="SMART" id="SM00409">
    <property type="entry name" value="IG"/>
    <property type="match status" value="3"/>
</dbReference>
<dbReference type="OrthoDB" id="10039395at2759"/>
<keyword evidence="3" id="KW-1015">Disulfide bond</keyword>
<dbReference type="EMBL" id="CACVKT020008975">
    <property type="protein sequence ID" value="CAC5418999.1"/>
    <property type="molecule type" value="Genomic_DNA"/>
</dbReference>
<keyword evidence="6" id="KW-1133">Transmembrane helix</keyword>
<keyword evidence="5" id="KW-0393">Immunoglobulin domain</keyword>
<reference evidence="8 9" key="1">
    <citation type="submission" date="2020-06" db="EMBL/GenBank/DDBJ databases">
        <authorList>
            <person name="Li R."/>
            <person name="Bekaert M."/>
        </authorList>
    </citation>
    <scope>NUCLEOTIDE SEQUENCE [LARGE SCALE GENOMIC DNA]</scope>
    <source>
        <strain evidence="9">wild</strain>
    </source>
</reference>
<dbReference type="InterPro" id="IPR036179">
    <property type="entry name" value="Ig-like_dom_sf"/>
</dbReference>
<evidence type="ECO:0000259" key="7">
    <source>
        <dbReference type="PROSITE" id="PS50835"/>
    </source>
</evidence>
<dbReference type="GO" id="GO:0050839">
    <property type="term" value="F:cell adhesion molecule binding"/>
    <property type="evidence" value="ECO:0007669"/>
    <property type="project" value="TreeGrafter"/>
</dbReference>
<gene>
    <name evidence="8" type="ORF">MCOR_51391</name>
</gene>
<dbReference type="GO" id="GO:0005886">
    <property type="term" value="C:plasma membrane"/>
    <property type="evidence" value="ECO:0007669"/>
    <property type="project" value="TreeGrafter"/>
</dbReference>
<name>A0A6J8EE21_MYTCO</name>
<evidence type="ECO:0000256" key="6">
    <source>
        <dbReference type="SAM" id="Phobius"/>
    </source>
</evidence>
<dbReference type="InterPro" id="IPR003599">
    <property type="entry name" value="Ig_sub"/>
</dbReference>
<accession>A0A6J8EE21</accession>
<dbReference type="AlphaFoldDB" id="A0A6J8EE21"/>
<feature type="domain" description="Ig-like" evidence="7">
    <location>
        <begin position="78"/>
        <end position="169"/>
    </location>
</feature>
<dbReference type="PANTHER" id="PTHR11640">
    <property type="entry name" value="NEPHRIN"/>
    <property type="match status" value="1"/>
</dbReference>
<keyword evidence="9" id="KW-1185">Reference proteome</keyword>
<evidence type="ECO:0000256" key="2">
    <source>
        <dbReference type="ARBA" id="ARBA00023136"/>
    </source>
</evidence>
<keyword evidence="6" id="KW-0812">Transmembrane</keyword>
<proteinExistence type="predicted"/>
<evidence type="ECO:0000256" key="5">
    <source>
        <dbReference type="ARBA" id="ARBA00023319"/>
    </source>
</evidence>
<evidence type="ECO:0000256" key="3">
    <source>
        <dbReference type="ARBA" id="ARBA00023157"/>
    </source>
</evidence>
<keyword evidence="4" id="KW-0325">Glycoprotein</keyword>
<dbReference type="Gene3D" id="2.60.40.10">
    <property type="entry name" value="Immunoglobulins"/>
    <property type="match status" value="3"/>
</dbReference>
<dbReference type="GO" id="GO:0098609">
    <property type="term" value="P:cell-cell adhesion"/>
    <property type="evidence" value="ECO:0007669"/>
    <property type="project" value="TreeGrafter"/>
</dbReference>
<keyword evidence="2 6" id="KW-0472">Membrane</keyword>
<dbReference type="SUPFAM" id="SSF48726">
    <property type="entry name" value="Immunoglobulin"/>
    <property type="match status" value="3"/>
</dbReference>
<dbReference type="InterPro" id="IPR013783">
    <property type="entry name" value="Ig-like_fold"/>
</dbReference>
<feature type="transmembrane region" description="Helical" evidence="6">
    <location>
        <begin position="279"/>
        <end position="303"/>
    </location>
</feature>
<dbReference type="Proteomes" id="UP000507470">
    <property type="component" value="Unassembled WGS sequence"/>
</dbReference>
<dbReference type="InterPro" id="IPR003598">
    <property type="entry name" value="Ig_sub2"/>
</dbReference>
<dbReference type="InterPro" id="IPR007110">
    <property type="entry name" value="Ig-like_dom"/>
</dbReference>
<dbReference type="Pfam" id="PF13927">
    <property type="entry name" value="Ig_3"/>
    <property type="match status" value="1"/>
</dbReference>
<evidence type="ECO:0000256" key="1">
    <source>
        <dbReference type="ARBA" id="ARBA00004479"/>
    </source>
</evidence>
<evidence type="ECO:0000313" key="8">
    <source>
        <dbReference type="EMBL" id="CAC5418999.1"/>
    </source>
</evidence>
<dbReference type="PANTHER" id="PTHR11640:SF31">
    <property type="entry name" value="IRREGULAR CHIASM C-ROUGHEST PROTEIN-RELATED"/>
    <property type="match status" value="1"/>
</dbReference>
<protein>
    <recommendedName>
        <fullName evidence="7">Ig-like domain-containing protein</fullName>
    </recommendedName>
</protein>
<dbReference type="SMART" id="SM00408">
    <property type="entry name" value="IGc2"/>
    <property type="match status" value="1"/>
</dbReference>
<organism evidence="8 9">
    <name type="scientific">Mytilus coruscus</name>
    <name type="common">Sea mussel</name>
    <dbReference type="NCBI Taxonomy" id="42192"/>
    <lineage>
        <taxon>Eukaryota</taxon>
        <taxon>Metazoa</taxon>
        <taxon>Spiralia</taxon>
        <taxon>Lophotrochozoa</taxon>
        <taxon>Mollusca</taxon>
        <taxon>Bivalvia</taxon>
        <taxon>Autobranchia</taxon>
        <taxon>Pteriomorphia</taxon>
        <taxon>Mytilida</taxon>
        <taxon>Mytiloidea</taxon>
        <taxon>Mytilidae</taxon>
        <taxon>Mytilinae</taxon>
        <taxon>Mytilus</taxon>
    </lineage>
</organism>